<dbReference type="Gene3D" id="3.30.70.330">
    <property type="match status" value="3"/>
</dbReference>
<dbReference type="OrthoDB" id="3800936at2759"/>
<evidence type="ECO:0000256" key="2">
    <source>
        <dbReference type="ARBA" id="ARBA00022490"/>
    </source>
</evidence>
<proteinExistence type="predicted"/>
<dbReference type="PANTHER" id="PTHR21245">
    <property type="entry name" value="HETEROGENEOUS NUCLEAR RIBONUCLEOPROTEIN"/>
    <property type="match status" value="1"/>
</dbReference>
<keyword evidence="4 5" id="KW-0694">RNA-binding</keyword>
<feature type="transmembrane region" description="Helical" evidence="7">
    <location>
        <begin position="12"/>
        <end position="33"/>
    </location>
</feature>
<keyword evidence="7" id="KW-1133">Transmembrane helix</keyword>
<dbReference type="Proteomes" id="UP001153737">
    <property type="component" value="Chromosome 13"/>
</dbReference>
<dbReference type="FunFam" id="3.30.70.330:FF:000022">
    <property type="entry name" value="APOBEC1 complementation factor isoform X1"/>
    <property type="match status" value="1"/>
</dbReference>
<evidence type="ECO:0000259" key="8">
    <source>
        <dbReference type="PROSITE" id="PS50102"/>
    </source>
</evidence>
<accession>A0A9P0GLN8</accession>
<evidence type="ECO:0000313" key="10">
    <source>
        <dbReference type="Proteomes" id="UP001153737"/>
    </source>
</evidence>
<dbReference type="InterPro" id="IPR035979">
    <property type="entry name" value="RBD_domain_sf"/>
</dbReference>
<dbReference type="CDD" id="cd12249">
    <property type="entry name" value="RRM1_hnRNPR_like"/>
    <property type="match status" value="1"/>
</dbReference>
<keyword evidence="10" id="KW-1185">Reference proteome</keyword>
<dbReference type="GO" id="GO:0005737">
    <property type="term" value="C:cytoplasm"/>
    <property type="evidence" value="ECO:0007669"/>
    <property type="project" value="UniProtKB-SubCell"/>
</dbReference>
<dbReference type="SUPFAM" id="SSF54928">
    <property type="entry name" value="RNA-binding domain, RBD"/>
    <property type="match status" value="2"/>
</dbReference>
<dbReference type="InterPro" id="IPR012677">
    <property type="entry name" value="Nucleotide-bd_a/b_plait_sf"/>
</dbReference>
<name>A0A9P0GLN8_PHACE</name>
<feature type="region of interest" description="Disordered" evidence="6">
    <location>
        <begin position="387"/>
        <end position="460"/>
    </location>
</feature>
<comment type="subcellular location">
    <subcellularLocation>
        <location evidence="1">Cytoplasm</location>
    </subcellularLocation>
</comment>
<dbReference type="InterPro" id="IPR000504">
    <property type="entry name" value="RRM_dom"/>
</dbReference>
<keyword evidence="7" id="KW-0472">Membrane</keyword>
<dbReference type="PROSITE" id="PS50102">
    <property type="entry name" value="RRM"/>
    <property type="match status" value="3"/>
</dbReference>
<keyword evidence="7" id="KW-0812">Transmembrane</keyword>
<feature type="domain" description="RRM" evidence="8">
    <location>
        <begin position="176"/>
        <end position="258"/>
    </location>
</feature>
<evidence type="ECO:0000256" key="1">
    <source>
        <dbReference type="ARBA" id="ARBA00004496"/>
    </source>
</evidence>
<feature type="domain" description="RRM" evidence="8">
    <location>
        <begin position="271"/>
        <end position="344"/>
    </location>
</feature>
<dbReference type="AlphaFoldDB" id="A0A9P0GLN8"/>
<dbReference type="GO" id="GO:0003723">
    <property type="term" value="F:RNA binding"/>
    <property type="evidence" value="ECO:0007669"/>
    <property type="project" value="UniProtKB-UniRule"/>
</dbReference>
<evidence type="ECO:0000313" key="9">
    <source>
        <dbReference type="EMBL" id="CAH1119919.1"/>
    </source>
</evidence>
<organism evidence="9 10">
    <name type="scientific">Phaedon cochleariae</name>
    <name type="common">Mustard beetle</name>
    <dbReference type="NCBI Taxonomy" id="80249"/>
    <lineage>
        <taxon>Eukaryota</taxon>
        <taxon>Metazoa</taxon>
        <taxon>Ecdysozoa</taxon>
        <taxon>Arthropoda</taxon>
        <taxon>Hexapoda</taxon>
        <taxon>Insecta</taxon>
        <taxon>Pterygota</taxon>
        <taxon>Neoptera</taxon>
        <taxon>Endopterygota</taxon>
        <taxon>Coleoptera</taxon>
        <taxon>Polyphaga</taxon>
        <taxon>Cucujiformia</taxon>
        <taxon>Chrysomeloidea</taxon>
        <taxon>Chrysomelidae</taxon>
        <taxon>Chrysomelinae</taxon>
        <taxon>Chrysomelini</taxon>
        <taxon>Phaedon</taxon>
    </lineage>
</organism>
<reference evidence="9" key="1">
    <citation type="submission" date="2022-01" db="EMBL/GenBank/DDBJ databases">
        <authorList>
            <person name="King R."/>
        </authorList>
    </citation>
    <scope>NUCLEOTIDE SEQUENCE</scope>
</reference>
<feature type="compositionally biased region" description="Gly residues" evidence="6">
    <location>
        <begin position="413"/>
        <end position="427"/>
    </location>
</feature>
<dbReference type="InterPro" id="IPR006535">
    <property type="entry name" value="HnRNP_R/Q_splicing_fac"/>
</dbReference>
<feature type="non-terminal residue" evidence="9">
    <location>
        <position position="1"/>
    </location>
</feature>
<feature type="domain" description="RRM" evidence="8">
    <location>
        <begin position="96"/>
        <end position="174"/>
    </location>
</feature>
<evidence type="ECO:0000256" key="7">
    <source>
        <dbReference type="SAM" id="Phobius"/>
    </source>
</evidence>
<sequence length="485" mass="55363">ARLTYSFILSIFPYTDHIIIIIIISICILIELFGKMVILNELELSETFTINRERSELARKLANLTKKNGYEIIQTNGQRVYAPPASRKIDPVPKGCEVFIGKLHKNTFEDELVPLFEKIGPLYKFRLMLDFMEKTRGYAFATYFNSEDASRAVSVLNNYEIRPNNFIGVFKSVDNCRLFIGNVPADKTRREVFDMLCHYTEGVVDVIMYPHYDNPKLNRGFVFVEFENHRMAAMARRQFTPDNLILWDQPLYVDWADPVPDIDPQVMAKVTILYLRNLPIHYSTEEIQNCIVNLVGNRIVKKVHKIANFAFIHFVSRRSAEFAMAKLKNLIIANFQVGVEWARPRRYSKKNRLINPPENFCTLSPTYRSVPPNIRRLVHQRLKVLNGTIDGTSNHDGTGTYDGASTSARRNLGGTGSSEGGESGPRGGESRSPQNTATPSSSGSLSNVGSLNNSSRQDDSTDIYQQVEEYRHFKGLPIFYNYRVF</sequence>
<dbReference type="SMART" id="SM00360">
    <property type="entry name" value="RRM"/>
    <property type="match status" value="3"/>
</dbReference>
<evidence type="ECO:0000256" key="5">
    <source>
        <dbReference type="PROSITE-ProRule" id="PRU00176"/>
    </source>
</evidence>
<gene>
    <name evidence="9" type="ORF">PHAECO_LOCUS3858</name>
</gene>
<dbReference type="Pfam" id="PF00076">
    <property type="entry name" value="RRM_1"/>
    <property type="match status" value="2"/>
</dbReference>
<dbReference type="NCBIfam" id="TIGR01648">
    <property type="entry name" value="hnRNP-R-Q"/>
    <property type="match status" value="1"/>
</dbReference>
<evidence type="ECO:0000256" key="3">
    <source>
        <dbReference type="ARBA" id="ARBA00022737"/>
    </source>
</evidence>
<keyword evidence="2" id="KW-0963">Cytoplasm</keyword>
<dbReference type="EMBL" id="OU896719">
    <property type="protein sequence ID" value="CAH1119919.1"/>
    <property type="molecule type" value="Genomic_DNA"/>
</dbReference>
<feature type="compositionally biased region" description="Polar residues" evidence="6">
    <location>
        <begin position="389"/>
        <end position="409"/>
    </location>
</feature>
<protein>
    <recommendedName>
        <fullName evidence="8">RRM domain-containing protein</fullName>
    </recommendedName>
</protein>
<evidence type="ECO:0000256" key="6">
    <source>
        <dbReference type="SAM" id="MobiDB-lite"/>
    </source>
</evidence>
<reference evidence="9" key="2">
    <citation type="submission" date="2022-10" db="EMBL/GenBank/DDBJ databases">
        <authorList>
            <consortium name="ENA_rothamsted_submissions"/>
            <consortium name="culmorum"/>
            <person name="King R."/>
        </authorList>
    </citation>
    <scope>NUCLEOTIDE SEQUENCE</scope>
</reference>
<evidence type="ECO:0000256" key="4">
    <source>
        <dbReference type="ARBA" id="ARBA00022884"/>
    </source>
</evidence>
<keyword evidence="3" id="KW-0677">Repeat</keyword>
<feature type="compositionally biased region" description="Low complexity" evidence="6">
    <location>
        <begin position="440"/>
        <end position="455"/>
    </location>
</feature>